<keyword evidence="1" id="KW-0547">Nucleotide-binding</keyword>
<dbReference type="Gene3D" id="3.40.50.300">
    <property type="entry name" value="P-loop containing nucleotide triphosphate hydrolases"/>
    <property type="match status" value="1"/>
</dbReference>
<keyword evidence="3" id="KW-0378">Hydrolase</keyword>
<evidence type="ECO:0000256" key="1">
    <source>
        <dbReference type="ARBA" id="ARBA00022741"/>
    </source>
</evidence>
<name>A0A6A2RLL4_9BACE</name>
<dbReference type="Proteomes" id="UP000487596">
    <property type="component" value="Unassembled WGS sequence"/>
</dbReference>
<reference evidence="3 4" key="1">
    <citation type="journal article" date="2019" name="Nat. Med.">
        <title>A library of human gut bacterial isolates paired with longitudinal multiomics data enables mechanistic microbiome research.</title>
        <authorList>
            <person name="Poyet M."/>
            <person name="Groussin M."/>
            <person name="Gibbons S.M."/>
            <person name="Avila-Pacheco J."/>
            <person name="Jiang X."/>
            <person name="Kearney S.M."/>
            <person name="Perrotta A.R."/>
            <person name="Berdy B."/>
            <person name="Zhao S."/>
            <person name="Lieberman T.D."/>
            <person name="Swanson P.K."/>
            <person name="Smith M."/>
            <person name="Roesemann S."/>
            <person name="Alexander J.E."/>
            <person name="Rich S.A."/>
            <person name="Livny J."/>
            <person name="Vlamakis H."/>
            <person name="Clish C."/>
            <person name="Bullock K."/>
            <person name="Deik A."/>
            <person name="Scott J."/>
            <person name="Pierce K.A."/>
            <person name="Xavier R.J."/>
            <person name="Alm E.J."/>
        </authorList>
    </citation>
    <scope>NUCLEOTIDE SEQUENCE [LARGE SCALE GENOMIC DNA]</scope>
    <source>
        <strain evidence="3 4">BIOML-A62</strain>
    </source>
</reference>
<dbReference type="InterPro" id="IPR014015">
    <property type="entry name" value="Helicase_SF3_DNA-vir"/>
</dbReference>
<gene>
    <name evidence="3" type="ORF">GA424_25485</name>
</gene>
<dbReference type="EMBL" id="WDEH01000081">
    <property type="protein sequence ID" value="KAB6129616.1"/>
    <property type="molecule type" value="Genomic_DNA"/>
</dbReference>
<protein>
    <submittedName>
        <fullName evidence="3">Helicase</fullName>
    </submittedName>
</protein>
<evidence type="ECO:0000256" key="2">
    <source>
        <dbReference type="ARBA" id="ARBA00022840"/>
    </source>
</evidence>
<comment type="caution">
    <text evidence="3">The sequence shown here is derived from an EMBL/GenBank/DDBJ whole genome shotgun (WGS) entry which is preliminary data.</text>
</comment>
<dbReference type="PROSITE" id="PS51206">
    <property type="entry name" value="SF3_HELICASE_1"/>
    <property type="match status" value="1"/>
</dbReference>
<dbReference type="Pfam" id="PF19263">
    <property type="entry name" value="DUF5906"/>
    <property type="match status" value="1"/>
</dbReference>
<dbReference type="AlphaFoldDB" id="A0A6A2RLL4"/>
<dbReference type="GO" id="GO:0004386">
    <property type="term" value="F:helicase activity"/>
    <property type="evidence" value="ECO:0007669"/>
    <property type="project" value="UniProtKB-KW"/>
</dbReference>
<evidence type="ECO:0000313" key="4">
    <source>
        <dbReference type="Proteomes" id="UP000487596"/>
    </source>
</evidence>
<dbReference type="GO" id="GO:0005524">
    <property type="term" value="F:ATP binding"/>
    <property type="evidence" value="ECO:0007669"/>
    <property type="project" value="UniProtKB-KW"/>
</dbReference>
<keyword evidence="3" id="KW-0347">Helicase</keyword>
<dbReference type="InterPro" id="IPR027417">
    <property type="entry name" value="P-loop_NTPase"/>
</dbReference>
<keyword evidence="2" id="KW-0067">ATP-binding</keyword>
<sequence>MEGNKEEYIRVGTCLYKIAQQPLANGTCTLRRIPWSFGTIRQDYGKNNTPPIRKYDGFCTVPSHTDYHKEIGGFYNLYEPIDHIPSEGEFPDIMKLIHHIFGEQFELGMDYMQLLYAKPTQKLPILLLVSEERNTGKTTFLNFLKAVFEDNVTFNTNEDFRSQFNADWAGKLLIVVDEVLLCRREDSERLKNLSTAQTYKVEAKGKDRQEVNFFAKFVLCSNNELFPVIIDTGETRYWVRKIMPLESDDTNFLQKLKAQIPAFLYYLQHRALYSTKESRMWFNPTLIHTDALERIMQCNRNHTEIDLVELLRSIMECQKVDKVSFIPQDLLPLLSINGVKVELWHIRKVVKELWRLKPAPNALSYTTYQYDYSKPTKFGAVSRVGRYYTVTKEFIESLNI</sequence>
<dbReference type="InterPro" id="IPR045455">
    <property type="entry name" value="NrS-1_pol-like_helicase"/>
</dbReference>
<accession>A0A6A2RLL4</accession>
<proteinExistence type="predicted"/>
<dbReference type="RefSeq" id="WP_134771263.1">
    <property type="nucleotide sequence ID" value="NZ_WDEE01000105.1"/>
</dbReference>
<dbReference type="SUPFAM" id="SSF52540">
    <property type="entry name" value="P-loop containing nucleoside triphosphate hydrolases"/>
    <property type="match status" value="1"/>
</dbReference>
<evidence type="ECO:0000313" key="3">
    <source>
        <dbReference type="EMBL" id="KAB6129616.1"/>
    </source>
</evidence>
<organism evidence="3 4">
    <name type="scientific">Bacteroides xylanisolvens</name>
    <dbReference type="NCBI Taxonomy" id="371601"/>
    <lineage>
        <taxon>Bacteria</taxon>
        <taxon>Pseudomonadati</taxon>
        <taxon>Bacteroidota</taxon>
        <taxon>Bacteroidia</taxon>
        <taxon>Bacteroidales</taxon>
        <taxon>Bacteroidaceae</taxon>
        <taxon>Bacteroides</taxon>
    </lineage>
</organism>